<dbReference type="PROSITE" id="PS50885">
    <property type="entry name" value="HAMP"/>
    <property type="match status" value="1"/>
</dbReference>
<dbReference type="PANTHER" id="PTHR43065">
    <property type="entry name" value="SENSOR HISTIDINE KINASE"/>
    <property type="match status" value="1"/>
</dbReference>
<dbReference type="Pfam" id="PF02518">
    <property type="entry name" value="HATPase_c"/>
    <property type="match status" value="1"/>
</dbReference>
<proteinExistence type="predicted"/>
<evidence type="ECO:0000256" key="7">
    <source>
        <dbReference type="ARBA" id="ARBA00022777"/>
    </source>
</evidence>
<evidence type="ECO:0000259" key="13">
    <source>
        <dbReference type="PROSITE" id="PS50109"/>
    </source>
</evidence>
<dbReference type="SUPFAM" id="SSF52172">
    <property type="entry name" value="CheY-like"/>
    <property type="match status" value="1"/>
</dbReference>
<keyword evidence="5" id="KW-0808">Transferase</keyword>
<keyword evidence="12" id="KW-0812">Transmembrane</keyword>
<dbReference type="AlphaFoldDB" id="B4D522"/>
<dbReference type="InterPro" id="IPR005467">
    <property type="entry name" value="His_kinase_dom"/>
</dbReference>
<keyword evidence="12" id="KW-1133">Transmembrane helix</keyword>
<evidence type="ECO:0000259" key="15">
    <source>
        <dbReference type="PROSITE" id="PS50885"/>
    </source>
</evidence>
<feature type="domain" description="HAMP" evidence="15">
    <location>
        <begin position="69"/>
        <end position="121"/>
    </location>
</feature>
<dbReference type="EC" id="2.7.13.3" evidence="3"/>
<feature type="domain" description="Histidine kinase" evidence="13">
    <location>
        <begin position="177"/>
        <end position="399"/>
    </location>
</feature>
<evidence type="ECO:0000256" key="6">
    <source>
        <dbReference type="ARBA" id="ARBA00022741"/>
    </source>
</evidence>
<evidence type="ECO:0000313" key="17">
    <source>
        <dbReference type="Proteomes" id="UP000005824"/>
    </source>
</evidence>
<dbReference type="PROSITE" id="PS50110">
    <property type="entry name" value="RESPONSE_REGULATORY"/>
    <property type="match status" value="1"/>
</dbReference>
<dbReference type="GO" id="GO:0016020">
    <property type="term" value="C:membrane"/>
    <property type="evidence" value="ECO:0007669"/>
    <property type="project" value="UniProtKB-SubCell"/>
</dbReference>
<dbReference type="SMART" id="SM00448">
    <property type="entry name" value="REC"/>
    <property type="match status" value="1"/>
</dbReference>
<dbReference type="Pfam" id="PF00072">
    <property type="entry name" value="Response_reg"/>
    <property type="match status" value="1"/>
</dbReference>
<dbReference type="InterPro" id="IPR003594">
    <property type="entry name" value="HATPase_dom"/>
</dbReference>
<keyword evidence="7 16" id="KW-0418">Kinase</keyword>
<keyword evidence="17" id="KW-1185">Reference proteome</keyword>
<dbReference type="Proteomes" id="UP000005824">
    <property type="component" value="Unassembled WGS sequence"/>
</dbReference>
<organism evidence="16 17">
    <name type="scientific">Chthoniobacter flavus Ellin428</name>
    <dbReference type="NCBI Taxonomy" id="497964"/>
    <lineage>
        <taxon>Bacteria</taxon>
        <taxon>Pseudomonadati</taxon>
        <taxon>Verrucomicrobiota</taxon>
        <taxon>Spartobacteria</taxon>
        <taxon>Chthoniobacterales</taxon>
        <taxon>Chthoniobacteraceae</taxon>
        <taxon>Chthoniobacter</taxon>
    </lineage>
</organism>
<gene>
    <name evidence="16" type="ORF">CfE428DRAFT_4011</name>
</gene>
<dbReference type="Gene3D" id="6.10.340.10">
    <property type="match status" value="1"/>
</dbReference>
<dbReference type="SMART" id="SM00388">
    <property type="entry name" value="HisKA"/>
    <property type="match status" value="1"/>
</dbReference>
<keyword evidence="9" id="KW-0902">Two-component regulatory system</keyword>
<dbReference type="InterPro" id="IPR036890">
    <property type="entry name" value="HATPase_C_sf"/>
</dbReference>
<dbReference type="InterPro" id="IPR011006">
    <property type="entry name" value="CheY-like_superfamily"/>
</dbReference>
<dbReference type="PANTHER" id="PTHR43065:SF46">
    <property type="entry name" value="C4-DICARBOXYLATE TRANSPORT SENSOR PROTEIN DCTB"/>
    <property type="match status" value="1"/>
</dbReference>
<evidence type="ECO:0000259" key="14">
    <source>
        <dbReference type="PROSITE" id="PS50110"/>
    </source>
</evidence>
<keyword evidence="12" id="KW-0472">Membrane</keyword>
<dbReference type="Gene3D" id="1.10.287.130">
    <property type="match status" value="1"/>
</dbReference>
<dbReference type="InterPro" id="IPR003661">
    <property type="entry name" value="HisK_dim/P_dom"/>
</dbReference>
<keyword evidence="8" id="KW-0067">ATP-binding</keyword>
<dbReference type="CDD" id="cd00082">
    <property type="entry name" value="HisKA"/>
    <property type="match status" value="1"/>
</dbReference>
<dbReference type="Gene3D" id="3.30.565.10">
    <property type="entry name" value="Histidine kinase-like ATPase, C-terminal domain"/>
    <property type="match status" value="1"/>
</dbReference>
<feature type="coiled-coil region" evidence="11">
    <location>
        <begin position="105"/>
        <end position="168"/>
    </location>
</feature>
<comment type="subcellular location">
    <subcellularLocation>
        <location evidence="2">Membrane</location>
    </subcellularLocation>
</comment>
<evidence type="ECO:0000256" key="4">
    <source>
        <dbReference type="ARBA" id="ARBA00022553"/>
    </source>
</evidence>
<evidence type="ECO:0000256" key="8">
    <source>
        <dbReference type="ARBA" id="ARBA00022840"/>
    </source>
</evidence>
<feature type="modified residue" description="4-aspartylphosphate" evidence="10">
    <location>
        <position position="475"/>
    </location>
</feature>
<sequence length="542" mass="59414" precursor="true">MRSTQSPPLFLWRSLALPFCVLLGCLVLIITIVHSLPLASAALWQQWLLISLAVGAMIAAVATCVRAGRSMTIPVQHLVEVAMAVKNGRAKHRASGKVAGEFRPLADALNQMIEARQRAEEKLKLAQESLELKVHARTVELWRANKALQEEMEQRAKAERELQQAQKMDALGKFAGSIAHDFNNLLTVILGGAECAMQHIRPESEAMQFVRSIWKAGESAAALTRPLLTFSRNEVREVAPLDLNQTVEETAMLVRRLIGVNIQVKLKLAPELPMIVANANQFQQVLVNLAVNARDAMEGSGTLTMATLHASVDPERQIRHEATSIDWVELRVSDSGCGMDTETKNRIFEPFFTTKPAGRGTGLGLATVFGIVKQAGGFLEVESEVGVGTTFRIFLPVPEEPVEIQAPEPIVTTTKDGRPSGGETILLVEDEDEIRELAVLMLEGKGYHVIPAPDAEKALILAEEHGSGIQALITDVVMPRISGVQLAEILAKKMPELRILFVSGHCRESIQPETLAENRAEYLQKPYRSDSLIAAVQQVLRS</sequence>
<keyword evidence="6" id="KW-0547">Nucleotide-binding</keyword>
<dbReference type="InterPro" id="IPR004358">
    <property type="entry name" value="Sig_transdc_His_kin-like_C"/>
</dbReference>
<evidence type="ECO:0000313" key="16">
    <source>
        <dbReference type="EMBL" id="EDY18625.1"/>
    </source>
</evidence>
<evidence type="ECO:0000256" key="3">
    <source>
        <dbReference type="ARBA" id="ARBA00012438"/>
    </source>
</evidence>
<evidence type="ECO:0000256" key="5">
    <source>
        <dbReference type="ARBA" id="ARBA00022679"/>
    </source>
</evidence>
<evidence type="ECO:0000256" key="9">
    <source>
        <dbReference type="ARBA" id="ARBA00023012"/>
    </source>
</evidence>
<dbReference type="SMART" id="SM00387">
    <property type="entry name" value="HATPase_c"/>
    <property type="match status" value="1"/>
</dbReference>
<dbReference type="InterPro" id="IPR036097">
    <property type="entry name" value="HisK_dim/P_sf"/>
</dbReference>
<dbReference type="PRINTS" id="PR00344">
    <property type="entry name" value="BCTRLSENSOR"/>
</dbReference>
<feature type="domain" description="Response regulatory" evidence="14">
    <location>
        <begin position="424"/>
        <end position="540"/>
    </location>
</feature>
<evidence type="ECO:0000256" key="12">
    <source>
        <dbReference type="SAM" id="Phobius"/>
    </source>
</evidence>
<keyword evidence="11" id="KW-0175">Coiled coil</keyword>
<dbReference type="InParanoid" id="B4D522"/>
<dbReference type="SUPFAM" id="SSF55874">
    <property type="entry name" value="ATPase domain of HSP90 chaperone/DNA topoisomerase II/histidine kinase"/>
    <property type="match status" value="1"/>
</dbReference>
<evidence type="ECO:0000256" key="11">
    <source>
        <dbReference type="SAM" id="Coils"/>
    </source>
</evidence>
<name>B4D522_9BACT</name>
<evidence type="ECO:0000256" key="10">
    <source>
        <dbReference type="PROSITE-ProRule" id="PRU00169"/>
    </source>
</evidence>
<keyword evidence="4 10" id="KW-0597">Phosphoprotein</keyword>
<dbReference type="Gene3D" id="3.40.50.2300">
    <property type="match status" value="1"/>
</dbReference>
<accession>B4D522</accession>
<dbReference type="PROSITE" id="PS50109">
    <property type="entry name" value="HIS_KIN"/>
    <property type="match status" value="1"/>
</dbReference>
<dbReference type="PROSITE" id="PS51257">
    <property type="entry name" value="PROKAR_LIPOPROTEIN"/>
    <property type="match status" value="1"/>
</dbReference>
<dbReference type="EMBL" id="ABVL01000012">
    <property type="protein sequence ID" value="EDY18625.1"/>
    <property type="molecule type" value="Genomic_DNA"/>
</dbReference>
<dbReference type="InterPro" id="IPR003660">
    <property type="entry name" value="HAMP_dom"/>
</dbReference>
<protein>
    <recommendedName>
        <fullName evidence="3">histidine kinase</fullName>
        <ecNumber evidence="3">2.7.13.3</ecNumber>
    </recommendedName>
</protein>
<evidence type="ECO:0000256" key="1">
    <source>
        <dbReference type="ARBA" id="ARBA00000085"/>
    </source>
</evidence>
<dbReference type="GO" id="GO:0000155">
    <property type="term" value="F:phosphorelay sensor kinase activity"/>
    <property type="evidence" value="ECO:0007669"/>
    <property type="project" value="InterPro"/>
</dbReference>
<comment type="catalytic activity">
    <reaction evidence="1">
        <text>ATP + protein L-histidine = ADP + protein N-phospho-L-histidine.</text>
        <dbReference type="EC" id="2.7.13.3"/>
    </reaction>
</comment>
<dbReference type="GO" id="GO:0005524">
    <property type="term" value="F:ATP binding"/>
    <property type="evidence" value="ECO:0007669"/>
    <property type="project" value="UniProtKB-KW"/>
</dbReference>
<dbReference type="SUPFAM" id="SSF47384">
    <property type="entry name" value="Homodimeric domain of signal transducing histidine kinase"/>
    <property type="match status" value="1"/>
</dbReference>
<dbReference type="eggNOG" id="COG4191">
    <property type="taxonomic scope" value="Bacteria"/>
</dbReference>
<evidence type="ECO:0000256" key="2">
    <source>
        <dbReference type="ARBA" id="ARBA00004370"/>
    </source>
</evidence>
<feature type="transmembrane region" description="Helical" evidence="12">
    <location>
        <begin position="45"/>
        <end position="65"/>
    </location>
</feature>
<reference evidence="16 17" key="1">
    <citation type="journal article" date="2011" name="J. Bacteriol.">
        <title>Genome sequence of Chthoniobacter flavus Ellin428, an aerobic heterotrophic soil bacterium.</title>
        <authorList>
            <person name="Kant R."/>
            <person name="van Passel M.W."/>
            <person name="Palva A."/>
            <person name="Lucas S."/>
            <person name="Lapidus A."/>
            <person name="Glavina Del Rio T."/>
            <person name="Dalin E."/>
            <person name="Tice H."/>
            <person name="Bruce D."/>
            <person name="Goodwin L."/>
            <person name="Pitluck S."/>
            <person name="Larimer F.W."/>
            <person name="Land M.L."/>
            <person name="Hauser L."/>
            <person name="Sangwan P."/>
            <person name="de Vos W.M."/>
            <person name="Janssen P.H."/>
            <person name="Smidt H."/>
        </authorList>
    </citation>
    <scope>NUCLEOTIDE SEQUENCE [LARGE SCALE GENOMIC DNA]</scope>
    <source>
        <strain evidence="16 17">Ellin428</strain>
    </source>
</reference>
<dbReference type="InterPro" id="IPR001789">
    <property type="entry name" value="Sig_transdc_resp-reg_receiver"/>
</dbReference>
<comment type="caution">
    <text evidence="16">The sequence shown here is derived from an EMBL/GenBank/DDBJ whole genome shotgun (WGS) entry which is preliminary data.</text>
</comment>
<dbReference type="STRING" id="497964.CfE428DRAFT_4011"/>